<comment type="similarity">
    <text evidence="1">Belongs to the small GTPase superfamily. RGK family.</text>
</comment>
<dbReference type="InterPro" id="IPR027417">
    <property type="entry name" value="P-loop_NTPase"/>
</dbReference>
<dbReference type="SMART" id="SM00175">
    <property type="entry name" value="RAB"/>
    <property type="match status" value="1"/>
</dbReference>
<keyword evidence="2" id="KW-0597">Phosphoprotein</keyword>
<dbReference type="Pfam" id="PF00071">
    <property type="entry name" value="Ras"/>
    <property type="match status" value="1"/>
</dbReference>
<dbReference type="SUPFAM" id="SSF52540">
    <property type="entry name" value="P-loop containing nucleoside triphosphate hydrolases"/>
    <property type="match status" value="1"/>
</dbReference>
<evidence type="ECO:0000313" key="5">
    <source>
        <dbReference type="WBParaSite" id="nRc.2.0.1.t19618-RA"/>
    </source>
</evidence>
<reference evidence="5" key="1">
    <citation type="submission" date="2022-11" db="UniProtKB">
        <authorList>
            <consortium name="WormBaseParasite"/>
        </authorList>
    </citation>
    <scope>IDENTIFICATION</scope>
</reference>
<sequence>MQRMRTFQVNSKGAIVERGESMRRRGNSGSHQNGGVAQPKSPNTVAATSPSVDFKQPCQKFNFDLHPVVVPSINVQKCDIIIIGSSEVGKASILKQLIAANNAFRRDSDLINTNDSYSNQQQNPTIVVSVNKEEFEVTFFTVDPNKNDLWQSLCASGYVVVFAVDDPDSFKCARECVYKLRDSKFTDHVPIILAANKIDLERKRHVSNDDAKTLAKSNGCKFVELSTVLCHNVDELLVALLTKIKKQKASSASTNRSVVNRVDSSRVTLPYRSSNPTADVDNGADNSDGGGSRNGIFRRSFRKSRCHQNLEDDSERPSPSHAPAPIGSSVVQAAKPKLTATKSVQPNITLCGQNKNDQNNVVHHFGVASRQFLRKIFSGKRVQSRSAEDVSIG</sequence>
<keyword evidence="4" id="KW-1185">Reference proteome</keyword>
<name>A0A915J135_ROMCU</name>
<dbReference type="PRINTS" id="PR00449">
    <property type="entry name" value="RASTRNSFRMNG"/>
</dbReference>
<evidence type="ECO:0000256" key="3">
    <source>
        <dbReference type="SAM" id="MobiDB-lite"/>
    </source>
</evidence>
<dbReference type="InterPro" id="IPR001806">
    <property type="entry name" value="Small_GTPase"/>
</dbReference>
<dbReference type="PROSITE" id="PS51419">
    <property type="entry name" value="RAB"/>
    <property type="match status" value="1"/>
</dbReference>
<feature type="region of interest" description="Disordered" evidence="3">
    <location>
        <begin position="1"/>
        <end position="50"/>
    </location>
</feature>
<dbReference type="GO" id="GO:0005525">
    <property type="term" value="F:GTP binding"/>
    <property type="evidence" value="ECO:0007669"/>
    <property type="project" value="InterPro"/>
</dbReference>
<protein>
    <submittedName>
        <fullName evidence="5">Uncharacterized protein</fullName>
    </submittedName>
</protein>
<proteinExistence type="inferred from homology"/>
<dbReference type="PROSITE" id="PS51421">
    <property type="entry name" value="RAS"/>
    <property type="match status" value="1"/>
</dbReference>
<dbReference type="GO" id="GO:0005886">
    <property type="term" value="C:plasma membrane"/>
    <property type="evidence" value="ECO:0007669"/>
    <property type="project" value="TreeGrafter"/>
</dbReference>
<feature type="compositionally biased region" description="Low complexity" evidence="3">
    <location>
        <begin position="253"/>
        <end position="268"/>
    </location>
</feature>
<dbReference type="WBParaSite" id="nRc.2.0.1.t19618-RA">
    <property type="protein sequence ID" value="nRc.2.0.1.t19618-RA"/>
    <property type="gene ID" value="nRc.2.0.1.g19618"/>
</dbReference>
<dbReference type="Gene3D" id="3.40.50.300">
    <property type="entry name" value="P-loop containing nucleotide triphosphate hydrolases"/>
    <property type="match status" value="1"/>
</dbReference>
<accession>A0A915J135</accession>
<dbReference type="PANTHER" id="PTHR45775:SF6">
    <property type="entry name" value="RAD, GEM_KIR FAMILY MEMBER 2, ISOFORM C"/>
    <property type="match status" value="1"/>
</dbReference>
<evidence type="ECO:0000313" key="4">
    <source>
        <dbReference type="Proteomes" id="UP000887565"/>
    </source>
</evidence>
<dbReference type="SMART" id="SM00173">
    <property type="entry name" value="RAS"/>
    <property type="match status" value="1"/>
</dbReference>
<feature type="compositionally biased region" description="Polar residues" evidence="3">
    <location>
        <begin position="27"/>
        <end position="50"/>
    </location>
</feature>
<dbReference type="OMA" id="SMAFWLK"/>
<dbReference type="GO" id="GO:0003924">
    <property type="term" value="F:GTPase activity"/>
    <property type="evidence" value="ECO:0007669"/>
    <property type="project" value="InterPro"/>
</dbReference>
<feature type="compositionally biased region" description="Low complexity" evidence="3">
    <location>
        <begin position="278"/>
        <end position="287"/>
    </location>
</feature>
<evidence type="ECO:0000256" key="1">
    <source>
        <dbReference type="ARBA" id="ARBA00008846"/>
    </source>
</evidence>
<organism evidence="4 5">
    <name type="scientific">Romanomermis culicivorax</name>
    <name type="common">Nematode worm</name>
    <dbReference type="NCBI Taxonomy" id="13658"/>
    <lineage>
        <taxon>Eukaryota</taxon>
        <taxon>Metazoa</taxon>
        <taxon>Ecdysozoa</taxon>
        <taxon>Nematoda</taxon>
        <taxon>Enoplea</taxon>
        <taxon>Dorylaimia</taxon>
        <taxon>Mermithida</taxon>
        <taxon>Mermithoidea</taxon>
        <taxon>Mermithidae</taxon>
        <taxon>Romanomermis</taxon>
    </lineage>
</organism>
<evidence type="ECO:0000256" key="2">
    <source>
        <dbReference type="ARBA" id="ARBA00022553"/>
    </source>
</evidence>
<feature type="region of interest" description="Disordered" evidence="3">
    <location>
        <begin position="252"/>
        <end position="327"/>
    </location>
</feature>
<dbReference type="Proteomes" id="UP000887565">
    <property type="component" value="Unplaced"/>
</dbReference>
<dbReference type="PANTHER" id="PTHR45775">
    <property type="entry name" value="RAD, GEM/KIR FAMILY MEMBER 2, ISOFORM C"/>
    <property type="match status" value="1"/>
</dbReference>
<dbReference type="AlphaFoldDB" id="A0A915J135"/>
<feature type="compositionally biased region" description="Polar residues" evidence="3">
    <location>
        <begin position="1"/>
        <end position="11"/>
    </location>
</feature>
<dbReference type="InterPro" id="IPR051641">
    <property type="entry name" value="RGK_GTP-binding_reg"/>
</dbReference>
<dbReference type="GO" id="GO:0005246">
    <property type="term" value="F:calcium channel regulator activity"/>
    <property type="evidence" value="ECO:0007669"/>
    <property type="project" value="TreeGrafter"/>
</dbReference>